<dbReference type="EMBL" id="SIKX01000001">
    <property type="protein sequence ID" value="TBF18332.1"/>
    <property type="molecule type" value="Genomic_DNA"/>
</dbReference>
<feature type="domain" description="GAF" evidence="1">
    <location>
        <begin position="114"/>
        <end position="268"/>
    </location>
</feature>
<dbReference type="RefSeq" id="WP_130664431.1">
    <property type="nucleotide sequence ID" value="NZ_CP140840.1"/>
</dbReference>
<proteinExistence type="predicted"/>
<evidence type="ECO:0000313" key="2">
    <source>
        <dbReference type="EMBL" id="NEI49166.1"/>
    </source>
</evidence>
<dbReference type="AlphaFoldDB" id="A0AAE5C3B9"/>
<dbReference type="Pfam" id="PF13185">
    <property type="entry name" value="GAF_2"/>
    <property type="match status" value="1"/>
</dbReference>
<dbReference type="InterPro" id="IPR025736">
    <property type="entry name" value="PucR_C-HTH_dom"/>
</dbReference>
<dbReference type="EMBL" id="WUFC01000012">
    <property type="protein sequence ID" value="NEI49166.1"/>
    <property type="molecule type" value="Genomic_DNA"/>
</dbReference>
<accession>A0AAE5C3B9</accession>
<protein>
    <submittedName>
        <fullName evidence="2">GAF domain-containing protein</fullName>
    </submittedName>
</protein>
<organism evidence="2 5">
    <name type="scientific">Rhizobium ruizarguesonis</name>
    <dbReference type="NCBI Taxonomy" id="2081791"/>
    <lineage>
        <taxon>Bacteria</taxon>
        <taxon>Pseudomonadati</taxon>
        <taxon>Pseudomonadota</taxon>
        <taxon>Alphaproteobacteria</taxon>
        <taxon>Hyphomicrobiales</taxon>
        <taxon>Rhizobiaceae</taxon>
        <taxon>Rhizobium/Agrobacterium group</taxon>
        <taxon>Rhizobium</taxon>
    </lineage>
</organism>
<dbReference type="SMART" id="SM00065">
    <property type="entry name" value="GAF"/>
    <property type="match status" value="1"/>
</dbReference>
<reference evidence="2 5" key="2">
    <citation type="submission" date="2019-12" db="EMBL/GenBank/DDBJ databases">
        <title>Rhizobium genotypes associated with high levels of biological nitrogen fixation by grain legumes in a temperate-maritime cropping system.</title>
        <authorList>
            <person name="Maluk M."/>
            <person name="Francesc Ferrando Molina F."/>
            <person name="Lopez Del Egido L."/>
            <person name="Lafos M."/>
            <person name="Langarica-Fuentes A."/>
            <person name="Gebre Yohannes G."/>
            <person name="Young M.W."/>
            <person name="Martin P."/>
            <person name="Gantlett R."/>
            <person name="Kenicer G."/>
            <person name="Hawes C."/>
            <person name="Begg G.S."/>
            <person name="Quilliam R.S."/>
            <person name="Squire G.R."/>
            <person name="Poole P.S."/>
            <person name="Young P.W."/>
            <person name="Iannetta P.M."/>
            <person name="James E.K."/>
        </authorList>
    </citation>
    <scope>NUCLEOTIDE SEQUENCE [LARGE SCALE GENOMIC DNA]</scope>
    <source>
        <strain evidence="2 5">JHI985</strain>
    </source>
</reference>
<dbReference type="InterPro" id="IPR003018">
    <property type="entry name" value="GAF"/>
</dbReference>
<reference evidence="3 4" key="1">
    <citation type="submission" date="2019-02" db="EMBL/GenBank/DDBJ databases">
        <title>The genomic architecture of introgression among sibling species of bacteria.</title>
        <authorList>
            <person name="Cavassim M.I.A."/>
            <person name="Moeskjaer S."/>
            <person name="Moslemi C."/>
            <person name="Fields B."/>
            <person name="Bachmann A."/>
            <person name="Vilhjalmsson B."/>
            <person name="Schierup M.H."/>
            <person name="Young J.P.W."/>
            <person name="Andersen S.U."/>
        </authorList>
    </citation>
    <scope>NUCLEOTIDE SEQUENCE [LARGE SCALE GENOMIC DNA]</scope>
    <source>
        <strain evidence="3 4">SM42</strain>
    </source>
</reference>
<dbReference type="Gene3D" id="1.10.10.2840">
    <property type="entry name" value="PucR C-terminal helix-turn-helix domain"/>
    <property type="match status" value="1"/>
</dbReference>
<evidence type="ECO:0000259" key="1">
    <source>
        <dbReference type="SMART" id="SM00065"/>
    </source>
</evidence>
<sequence length="670" mass="73992">MTIMDEIESSLLLLSSRPLVSWRRASGRPTIPDTDASEPTITFSHRRDEDDAILTADISYFAGAVCEVRIPGAHYETVFARLQKIVLSAVIRFQNRAVQAMNAINRNVLDSLDPNEINVNAIEQTLSVIAESDAGVLRLYDEASGLLIPVSQVGFDDDYYNYRVTPQESIAGSVFSTGTPVLLNSPEDIRDAHANLRAPNVRFLSEQGISHSLICVPIKTDTTTLGTLTVMSFRPGSAYGEFSVSLLAAVATQLAIAYKKSQAYELAVRSNESINRMRLEIERRNAELARSLSAHDDILSIFTRHRPLGEHLEEIATHYGIDFHYADIFGTTFVSREWKEPKATEDMPVGLFDGSLSQREDLSVQPVRVADDVVGSFHFERGDNASYSAAILGVVSAFVALEIVRSASQDDILNSKRRKHFEALGRDDLITSGGAVRFGFQIKKYCQIIFVRHEQESAQNQSLFLQRTLQQTLKAATIQNQLSFYTDEGVFLLFCAATEEALRKNLEPIGDKAVAEGWRCGASLMQSAPHRYPEAASQAVEAAHLMSMRHRAGILVHSETGIDRLLRKQSAADILEFADQILAPFEKEANGDALLRTLEIYIESGKSASKAAASLGIHTNTLYQRLQRAQLLMGKDIDNKDDYLLLSLAFHLKSTYGSQQPAGKSKAASA</sequence>
<dbReference type="Proteomes" id="UP000291892">
    <property type="component" value="Unassembled WGS sequence"/>
</dbReference>
<evidence type="ECO:0000313" key="3">
    <source>
        <dbReference type="EMBL" id="TBF18332.1"/>
    </source>
</evidence>
<dbReference type="InterPro" id="IPR042070">
    <property type="entry name" value="PucR_C-HTH_sf"/>
</dbReference>
<evidence type="ECO:0000313" key="5">
    <source>
        <dbReference type="Proteomes" id="UP000661163"/>
    </source>
</evidence>
<name>A0AAE5C3B9_9HYPH</name>
<evidence type="ECO:0000313" key="4">
    <source>
        <dbReference type="Proteomes" id="UP000291892"/>
    </source>
</evidence>
<gene>
    <name evidence="3" type="ORF">ELG94_08110</name>
    <name evidence="2" type="ORF">GR217_15815</name>
</gene>
<dbReference type="PANTHER" id="PTHR33744:SF7">
    <property type="entry name" value="PUCR FAMILY TRANSCRIPTIONAL REGULATOR"/>
    <property type="match status" value="1"/>
</dbReference>
<dbReference type="InterPro" id="IPR051448">
    <property type="entry name" value="CdaR-like_regulators"/>
</dbReference>
<comment type="caution">
    <text evidence="2">The sequence shown here is derived from an EMBL/GenBank/DDBJ whole genome shotgun (WGS) entry which is preliminary data.</text>
</comment>
<dbReference type="SUPFAM" id="SSF55781">
    <property type="entry name" value="GAF domain-like"/>
    <property type="match status" value="1"/>
</dbReference>
<dbReference type="Pfam" id="PF13556">
    <property type="entry name" value="HTH_30"/>
    <property type="match status" value="1"/>
</dbReference>
<dbReference type="Proteomes" id="UP000661163">
    <property type="component" value="Unassembled WGS sequence"/>
</dbReference>
<dbReference type="PANTHER" id="PTHR33744">
    <property type="entry name" value="CARBOHYDRATE DIACID REGULATOR"/>
    <property type="match status" value="1"/>
</dbReference>
<dbReference type="InterPro" id="IPR029016">
    <property type="entry name" value="GAF-like_dom_sf"/>
</dbReference>
<dbReference type="Gene3D" id="3.30.450.40">
    <property type="match status" value="1"/>
</dbReference>